<feature type="transmembrane region" description="Helical" evidence="1">
    <location>
        <begin position="15"/>
        <end position="40"/>
    </location>
</feature>
<dbReference type="Proteomes" id="UP001357452">
    <property type="component" value="Unassembled WGS sequence"/>
</dbReference>
<comment type="caution">
    <text evidence="2">The sequence shown here is derived from an EMBL/GenBank/DDBJ whole genome shotgun (WGS) entry which is preliminary data.</text>
</comment>
<sequence>MKTPHTSTNKSNKRIFGILGSIAVLMLTFLVLQLTIGTGVDGQGFNWKPLDFLVAGLLLLCTGLSCELVLRSVKSFKKRVVNCGIILLILLLVWAELAVGIFGSPFAGS</sequence>
<feature type="transmembrane region" description="Helical" evidence="1">
    <location>
        <begin position="52"/>
        <end position="70"/>
    </location>
</feature>
<keyword evidence="3" id="KW-1185">Reference proteome</keyword>
<dbReference type="EMBL" id="JAZGLY010000010">
    <property type="protein sequence ID" value="MEE6188265.1"/>
    <property type="molecule type" value="Genomic_DNA"/>
</dbReference>
<keyword evidence="1" id="KW-0812">Transmembrane</keyword>
<keyword evidence="1" id="KW-1133">Transmembrane helix</keyword>
<feature type="transmembrane region" description="Helical" evidence="1">
    <location>
        <begin position="82"/>
        <end position="103"/>
    </location>
</feature>
<keyword evidence="1" id="KW-0472">Membrane</keyword>
<name>A0ABU7RJU5_9BACT</name>
<proteinExistence type="predicted"/>
<evidence type="ECO:0000313" key="2">
    <source>
        <dbReference type="EMBL" id="MEE6188265.1"/>
    </source>
</evidence>
<reference evidence="2 3" key="1">
    <citation type="submission" date="2024-01" db="EMBL/GenBank/DDBJ databases">
        <title>Niabella digestum sp. nov., isolated from waste digestion system.</title>
        <authorList>
            <person name="Zhang L."/>
        </authorList>
    </citation>
    <scope>NUCLEOTIDE SEQUENCE [LARGE SCALE GENOMIC DNA]</scope>
    <source>
        <strain evidence="2 3">A18</strain>
    </source>
</reference>
<gene>
    <name evidence="2" type="ORF">V2H41_13375</name>
</gene>
<organism evidence="2 3">
    <name type="scientific">Niabella digestorum</name>
    <dbReference type="NCBI Taxonomy" id="3117701"/>
    <lineage>
        <taxon>Bacteria</taxon>
        <taxon>Pseudomonadati</taxon>
        <taxon>Bacteroidota</taxon>
        <taxon>Chitinophagia</taxon>
        <taxon>Chitinophagales</taxon>
        <taxon>Chitinophagaceae</taxon>
        <taxon>Niabella</taxon>
    </lineage>
</organism>
<evidence type="ECO:0000256" key="1">
    <source>
        <dbReference type="SAM" id="Phobius"/>
    </source>
</evidence>
<accession>A0ABU7RJU5</accession>
<dbReference type="RefSeq" id="WP_330975671.1">
    <property type="nucleotide sequence ID" value="NZ_JAZGLY010000010.1"/>
</dbReference>
<evidence type="ECO:0000313" key="3">
    <source>
        <dbReference type="Proteomes" id="UP001357452"/>
    </source>
</evidence>
<protein>
    <submittedName>
        <fullName evidence="2">Uncharacterized protein</fullName>
    </submittedName>
</protein>